<name>A0A2M7VD25_9BACT</name>
<dbReference type="Proteomes" id="UP000230405">
    <property type="component" value="Unassembled WGS sequence"/>
</dbReference>
<evidence type="ECO:0000313" key="1">
    <source>
        <dbReference type="EMBL" id="PIZ98322.1"/>
    </source>
</evidence>
<proteinExistence type="predicted"/>
<reference evidence="2" key="1">
    <citation type="submission" date="2017-09" db="EMBL/GenBank/DDBJ databases">
        <title>Depth-based differentiation of microbial function through sediment-hosted aquifers and enrichment of novel symbionts in the deep terrestrial subsurface.</title>
        <authorList>
            <person name="Probst A.J."/>
            <person name="Ladd B."/>
            <person name="Jarett J.K."/>
            <person name="Geller-Mcgrath D.E."/>
            <person name="Sieber C.M.K."/>
            <person name="Emerson J.B."/>
            <person name="Anantharaman K."/>
            <person name="Thomas B.C."/>
            <person name="Malmstrom R."/>
            <person name="Stieglmeier M."/>
            <person name="Klingl A."/>
            <person name="Woyke T."/>
            <person name="Ryan C.M."/>
            <person name="Banfield J.F."/>
        </authorList>
    </citation>
    <scope>NUCLEOTIDE SEQUENCE [LARGE SCALE GENOMIC DNA]</scope>
</reference>
<accession>A0A2M7VD25</accession>
<evidence type="ECO:0000313" key="2">
    <source>
        <dbReference type="Proteomes" id="UP000230405"/>
    </source>
</evidence>
<organism evidence="1 2">
    <name type="scientific">Candidatus Komeilibacteria bacterium CG_4_10_14_0_2_um_filter_37_10</name>
    <dbReference type="NCBI Taxonomy" id="1974470"/>
    <lineage>
        <taxon>Bacteria</taxon>
        <taxon>Candidatus Komeiliibacteriota</taxon>
    </lineage>
</organism>
<dbReference type="EMBL" id="PFPO01000094">
    <property type="protein sequence ID" value="PIZ98322.1"/>
    <property type="molecule type" value="Genomic_DNA"/>
</dbReference>
<sequence length="160" mass="18647">MFIADGEPSVSRLTTMLDRTLHERLDCEEEGALTFFQLLYWWCQATPGSGFAIYLQKLTDEFFQWNKKEHPNLIAQLYFDGLFTNSARSEDGPDEIISWLCKTVIKEFDFVSETKFSDFPTWLVDIFSWPVLPLIGRTEVVKLVDCLKSKAQYILMCNEH</sequence>
<protein>
    <submittedName>
        <fullName evidence="1">Uncharacterized protein</fullName>
    </submittedName>
</protein>
<dbReference type="AlphaFoldDB" id="A0A2M7VD25"/>
<gene>
    <name evidence="1" type="ORF">COX77_04895</name>
</gene>
<comment type="caution">
    <text evidence="1">The sequence shown here is derived from an EMBL/GenBank/DDBJ whole genome shotgun (WGS) entry which is preliminary data.</text>
</comment>